<reference evidence="3" key="1">
    <citation type="submission" date="2016-10" db="EMBL/GenBank/DDBJ databases">
        <authorList>
            <person name="Varghese N."/>
            <person name="Submissions S."/>
        </authorList>
    </citation>
    <scope>NUCLEOTIDE SEQUENCE [LARGE SCALE GENOMIC DNA]</scope>
    <source>
        <strain evidence="3">KHC7</strain>
    </source>
</reference>
<evidence type="ECO:0000256" key="1">
    <source>
        <dbReference type="SAM" id="Phobius"/>
    </source>
</evidence>
<dbReference type="EMBL" id="FNBX01000002">
    <property type="protein sequence ID" value="SDF14657.1"/>
    <property type="molecule type" value="Genomic_DNA"/>
</dbReference>
<dbReference type="PROSITE" id="PS51257">
    <property type="entry name" value="PROKAR_LIPOPROTEIN"/>
    <property type="match status" value="1"/>
</dbReference>
<keyword evidence="3" id="KW-1185">Reference proteome</keyword>
<keyword evidence="1" id="KW-1133">Transmembrane helix</keyword>
<gene>
    <name evidence="2" type="ORF">SAMN05192586_10223</name>
</gene>
<protein>
    <submittedName>
        <fullName evidence="2">Uncharacterized protein</fullName>
    </submittedName>
</protein>
<keyword evidence="1" id="KW-0812">Transmembrane</keyword>
<keyword evidence="1" id="KW-0472">Membrane</keyword>
<accession>A0A1G7IPM2</accession>
<dbReference type="AlphaFoldDB" id="A0A1G7IPM2"/>
<sequence length="34" mass="3985">MQRIAPNHTSAYAAGFFSWYYFAYFMGACGRELR</sequence>
<evidence type="ECO:0000313" key="3">
    <source>
        <dbReference type="Proteomes" id="UP000199355"/>
    </source>
</evidence>
<proteinExistence type="predicted"/>
<evidence type="ECO:0000313" key="2">
    <source>
        <dbReference type="EMBL" id="SDF14657.1"/>
    </source>
</evidence>
<organism evidence="2 3">
    <name type="scientific">Desulfovibrio legallii</name>
    <dbReference type="NCBI Taxonomy" id="571438"/>
    <lineage>
        <taxon>Bacteria</taxon>
        <taxon>Pseudomonadati</taxon>
        <taxon>Thermodesulfobacteriota</taxon>
        <taxon>Desulfovibrionia</taxon>
        <taxon>Desulfovibrionales</taxon>
        <taxon>Desulfovibrionaceae</taxon>
        <taxon>Desulfovibrio</taxon>
    </lineage>
</organism>
<feature type="transmembrane region" description="Helical" evidence="1">
    <location>
        <begin position="12"/>
        <end position="30"/>
    </location>
</feature>
<name>A0A1G7IPM2_9BACT</name>
<dbReference type="Proteomes" id="UP000199355">
    <property type="component" value="Unassembled WGS sequence"/>
</dbReference>
<dbReference type="STRING" id="571438.SAMN05192586_10223"/>